<comment type="caution">
    <text evidence="2">The sequence shown here is derived from an EMBL/GenBank/DDBJ whole genome shotgun (WGS) entry which is preliminary data.</text>
</comment>
<sequence length="742" mass="74185">MGALVTPEYVNQLADALQASGAEKAVAFALAATPLPEGFSSIAKEDGTVEFVSPAGPSPDHPLLANAAAALERHRADAAGPGAGTYLGPFEDFDSPGTEFFYMDVASGERLAEAEVPPSAIIPQLAEQLQQLLLTGAAPGEAVSMDAAASAEVDAGAAGTGGDVGEGEASAAAAPGPGSEAVSRAASQRSAAAAGAGAAGSEAGGAGAGEEPVAPASAGPASRSASQRSGLGSGPGAEPSGAAEADLPVAGSQAASRTASLRAAGDVAAASTGPTSVPGSAAVSRSASHQRSDAGGAGAPASRTASQRSAGADGTAPQPATQPGSQAASRNASMREPGLNGSMGLRSQPSQGTASVAGSASEAGGGGATTAAATAAASEPRDSPASGSPTMEGAARSLPVGRTVSYAGLKVSMFAAAATEKDGGGGSGSGGMMSARSGHLAVEDSRALSTALSTKSLGLGGGPSRGALSSAVSSKSLGLGRDGLSRAMSSKSVGNTAEQQAALTGGLGVKPPVPPAGGKLTFFGWWYEDVESTDLTLRVDSKSQAGGGLAARHCRLVFDFDSQTYTFTMKDPVSPAPPGTAAPNHVPELTLRAIQPDQVLLPESGRQAAVWDLHLGSRLRVLGRVVTLKNAELATIQWHDHYCRKMAAIRDAIAQEIQKYRPRALRPGLLKDRGAPQLGGRRLRHMAGQVRELINDLRQYRPARADNYLANMPIVFVTRQAEVYDDFQALLYGLHGVQVGDE</sequence>
<gene>
    <name evidence="2" type="ORF">HYH02_007972</name>
</gene>
<reference evidence="2" key="1">
    <citation type="journal article" date="2020" name="bioRxiv">
        <title>Comparative genomics of Chlamydomonas.</title>
        <authorList>
            <person name="Craig R.J."/>
            <person name="Hasan A.R."/>
            <person name="Ness R.W."/>
            <person name="Keightley P.D."/>
        </authorList>
    </citation>
    <scope>NUCLEOTIDE SEQUENCE</scope>
    <source>
        <strain evidence="2">CCAP 11/173</strain>
    </source>
</reference>
<dbReference type="Proteomes" id="UP000613740">
    <property type="component" value="Unassembled WGS sequence"/>
</dbReference>
<accession>A0A836B4C1</accession>
<evidence type="ECO:0000313" key="3">
    <source>
        <dbReference type="Proteomes" id="UP000613740"/>
    </source>
</evidence>
<evidence type="ECO:0000313" key="2">
    <source>
        <dbReference type="EMBL" id="KAG2447232.1"/>
    </source>
</evidence>
<feature type="compositionally biased region" description="Low complexity" evidence="1">
    <location>
        <begin position="209"/>
        <end position="245"/>
    </location>
</feature>
<evidence type="ECO:0000256" key="1">
    <source>
        <dbReference type="SAM" id="MobiDB-lite"/>
    </source>
</evidence>
<dbReference type="EMBL" id="JAEHOD010000023">
    <property type="protein sequence ID" value="KAG2447232.1"/>
    <property type="molecule type" value="Genomic_DNA"/>
</dbReference>
<keyword evidence="3" id="KW-1185">Reference proteome</keyword>
<feature type="compositionally biased region" description="Polar residues" evidence="1">
    <location>
        <begin position="318"/>
        <end position="332"/>
    </location>
</feature>
<proteinExistence type="predicted"/>
<feature type="compositionally biased region" description="Low complexity" evidence="1">
    <location>
        <begin position="167"/>
        <end position="201"/>
    </location>
</feature>
<protein>
    <submittedName>
        <fullName evidence="2">Uncharacterized protein</fullName>
    </submittedName>
</protein>
<organism evidence="2 3">
    <name type="scientific">Chlamydomonas schloesseri</name>
    <dbReference type="NCBI Taxonomy" id="2026947"/>
    <lineage>
        <taxon>Eukaryota</taxon>
        <taxon>Viridiplantae</taxon>
        <taxon>Chlorophyta</taxon>
        <taxon>core chlorophytes</taxon>
        <taxon>Chlorophyceae</taxon>
        <taxon>CS clade</taxon>
        <taxon>Chlamydomonadales</taxon>
        <taxon>Chlamydomonadaceae</taxon>
        <taxon>Chlamydomonas</taxon>
    </lineage>
</organism>
<feature type="compositionally biased region" description="Polar residues" evidence="1">
    <location>
        <begin position="272"/>
        <end position="289"/>
    </location>
</feature>
<feature type="region of interest" description="Disordered" evidence="1">
    <location>
        <begin position="266"/>
        <end position="397"/>
    </location>
</feature>
<feature type="region of interest" description="Disordered" evidence="1">
    <location>
        <begin position="156"/>
        <end position="254"/>
    </location>
</feature>
<dbReference type="OrthoDB" id="551993at2759"/>
<dbReference type="AlphaFoldDB" id="A0A836B4C1"/>
<name>A0A836B4C1_9CHLO</name>
<feature type="compositionally biased region" description="Low complexity" evidence="1">
    <location>
        <begin position="369"/>
        <end position="378"/>
    </location>
</feature>
<feature type="compositionally biased region" description="Low complexity" evidence="1">
    <location>
        <begin position="352"/>
        <end position="362"/>
    </location>
</feature>